<feature type="compositionally biased region" description="Basic residues" evidence="1">
    <location>
        <begin position="1"/>
        <end position="17"/>
    </location>
</feature>
<name>A0A8J5CGX5_CHIOP</name>
<dbReference type="EMBL" id="JACEEZ010022169">
    <property type="protein sequence ID" value="KAG0712726.1"/>
    <property type="molecule type" value="Genomic_DNA"/>
</dbReference>
<feature type="compositionally biased region" description="Polar residues" evidence="1">
    <location>
        <begin position="275"/>
        <end position="293"/>
    </location>
</feature>
<evidence type="ECO:0000256" key="1">
    <source>
        <dbReference type="SAM" id="MobiDB-lite"/>
    </source>
</evidence>
<organism evidence="2 3">
    <name type="scientific">Chionoecetes opilio</name>
    <name type="common">Atlantic snow crab</name>
    <name type="synonym">Cancer opilio</name>
    <dbReference type="NCBI Taxonomy" id="41210"/>
    <lineage>
        <taxon>Eukaryota</taxon>
        <taxon>Metazoa</taxon>
        <taxon>Ecdysozoa</taxon>
        <taxon>Arthropoda</taxon>
        <taxon>Crustacea</taxon>
        <taxon>Multicrustacea</taxon>
        <taxon>Malacostraca</taxon>
        <taxon>Eumalacostraca</taxon>
        <taxon>Eucarida</taxon>
        <taxon>Decapoda</taxon>
        <taxon>Pleocyemata</taxon>
        <taxon>Brachyura</taxon>
        <taxon>Eubrachyura</taxon>
        <taxon>Majoidea</taxon>
        <taxon>Majidae</taxon>
        <taxon>Chionoecetes</taxon>
    </lineage>
</organism>
<keyword evidence="3" id="KW-1185">Reference proteome</keyword>
<evidence type="ECO:0000313" key="3">
    <source>
        <dbReference type="Proteomes" id="UP000770661"/>
    </source>
</evidence>
<feature type="compositionally biased region" description="Acidic residues" evidence="1">
    <location>
        <begin position="317"/>
        <end position="330"/>
    </location>
</feature>
<sequence length="448" mass="50198">MECSRCKSRHEAHRRRVDSRPDTVRARGHGREAARVIQEGVSRWTFPSRASSRLPLLGSPARAPHAWSLGNSWNLQVQHSVPDMEGVICDELRQRIERVLAFPCMGRGDSEDHGNENTAETGQEGDSRSLAGGFLQEYLDHLAPEEDVQEEAMEEEEEEDKLLFRPSESDRGSEEDLIYDPGKEQYTTPYILFLQHSRTGRRDTRREPDVYPDDLLPVANMVRKEEDEDDKDQRSAGCRDGAVGRSGHRSSRVTSSKTSTRTPTSLTRGPADFRPNSQEPETSISSDRGSNTVDGVRVRNCSPSLGSVAPVSPSKDEDMECETDELLEGEDGAKVKQRKDDKKVKRKKKKRKKSKTKGEATEEEERKRDKESEEERRGRISESPQMKIESLRDSTALALFRNFAKTVYAPRHSQFELFSSLEDPAGGASCSGPALAASSLARGPRAVR</sequence>
<protein>
    <submittedName>
        <fullName evidence="2">Uncharacterized protein</fullName>
    </submittedName>
</protein>
<comment type="caution">
    <text evidence="2">The sequence shown here is derived from an EMBL/GenBank/DDBJ whole genome shotgun (WGS) entry which is preliminary data.</text>
</comment>
<feature type="compositionally biased region" description="Low complexity" evidence="1">
    <location>
        <begin position="252"/>
        <end position="268"/>
    </location>
</feature>
<evidence type="ECO:0000313" key="2">
    <source>
        <dbReference type="EMBL" id="KAG0712726.1"/>
    </source>
</evidence>
<accession>A0A8J5CGX5</accession>
<feature type="compositionally biased region" description="Basic and acidic residues" evidence="1">
    <location>
        <begin position="18"/>
        <end position="30"/>
    </location>
</feature>
<feature type="compositionally biased region" description="Basic and acidic residues" evidence="1">
    <location>
        <begin position="331"/>
        <end position="343"/>
    </location>
</feature>
<feature type="region of interest" description="Disordered" evidence="1">
    <location>
        <begin position="147"/>
        <end position="184"/>
    </location>
</feature>
<feature type="compositionally biased region" description="Basic residues" evidence="1">
    <location>
        <begin position="344"/>
        <end position="355"/>
    </location>
</feature>
<feature type="compositionally biased region" description="Basic and acidic residues" evidence="1">
    <location>
        <begin position="161"/>
        <end position="174"/>
    </location>
</feature>
<feature type="region of interest" description="Disordered" evidence="1">
    <location>
        <begin position="106"/>
        <end position="128"/>
    </location>
</feature>
<reference evidence="2" key="1">
    <citation type="submission" date="2020-07" db="EMBL/GenBank/DDBJ databases">
        <title>The High-quality genome of the commercially important snow crab, Chionoecetes opilio.</title>
        <authorList>
            <person name="Jeong J.-H."/>
            <person name="Ryu S."/>
        </authorList>
    </citation>
    <scope>NUCLEOTIDE SEQUENCE</scope>
    <source>
        <strain evidence="2">MADBK_172401_WGS</strain>
        <tissue evidence="2">Digestive gland</tissue>
    </source>
</reference>
<feature type="region of interest" description="Disordered" evidence="1">
    <location>
        <begin position="423"/>
        <end position="448"/>
    </location>
</feature>
<dbReference type="OrthoDB" id="6379041at2759"/>
<dbReference type="Proteomes" id="UP000770661">
    <property type="component" value="Unassembled WGS sequence"/>
</dbReference>
<feature type="region of interest" description="Disordered" evidence="1">
    <location>
        <begin position="197"/>
        <end position="390"/>
    </location>
</feature>
<dbReference type="AlphaFoldDB" id="A0A8J5CGX5"/>
<feature type="region of interest" description="Disordered" evidence="1">
    <location>
        <begin position="1"/>
        <end position="30"/>
    </location>
</feature>
<proteinExistence type="predicted"/>
<feature type="compositionally biased region" description="Basic and acidic residues" evidence="1">
    <location>
        <begin position="200"/>
        <end position="209"/>
    </location>
</feature>
<feature type="compositionally biased region" description="Basic and acidic residues" evidence="1">
    <location>
        <begin position="356"/>
        <end position="380"/>
    </location>
</feature>
<feature type="compositionally biased region" description="Acidic residues" evidence="1">
    <location>
        <begin position="147"/>
        <end position="160"/>
    </location>
</feature>
<gene>
    <name evidence="2" type="ORF">GWK47_017782</name>
</gene>